<dbReference type="STRING" id="1969733.B5V00_01170"/>
<accession>A0A1X0YE66</accession>
<dbReference type="Gene3D" id="3.40.50.300">
    <property type="entry name" value="P-loop containing nucleotide triphosphate hydrolases"/>
    <property type="match status" value="1"/>
</dbReference>
<sequence length="419" mass="46365">MQVRVFEAETMPAALAKVKETLGPDALILSTRTLRKNGLGLLGRPKVEITAAVETPDQQPQTAAANYTPAAQITAEKKKKTARALDDINYRDIWKQKKVIDPLEAELHDLREMVARQDIGTLREEIDDLKAIIRQLSLREQQPVAAVPATRTYTPAPQPANEVDRLIADLTGHDIAPDTAETLARYAGDRLDPQQFGNPALLDQFFLDTIGELVEFAPPLPSRKGQQRVALVGPTGVGKTTTVAKLAAEFLRNQSGKVALFTIDTYRIAAIEQLKVYAEIMELPVEVIYSPQQLLEAFTRHSDKDLILIDTSGRSHRDEQGMAELASFLVPETETENHLVLATGTRGRDLGDIVGSFSRMPLHRLIFSKIDEATQRGALLDIPLRRNLPISYLTNGQRVPEDLLVAEPRLVAECILGRQ</sequence>
<evidence type="ECO:0000256" key="11">
    <source>
        <dbReference type="ARBA" id="ARBA00023225"/>
    </source>
</evidence>
<evidence type="ECO:0000256" key="9">
    <source>
        <dbReference type="ARBA" id="ARBA00023134"/>
    </source>
</evidence>
<evidence type="ECO:0000256" key="3">
    <source>
        <dbReference type="ARBA" id="ARBA00014919"/>
    </source>
</evidence>
<dbReference type="SUPFAM" id="SSF52540">
    <property type="entry name" value="P-loop containing nucleoside triphosphate hydrolases"/>
    <property type="match status" value="1"/>
</dbReference>
<feature type="domain" description="AAA+ ATPase" evidence="14">
    <location>
        <begin position="225"/>
        <end position="371"/>
    </location>
</feature>
<keyword evidence="10" id="KW-0472">Membrane</keyword>
<dbReference type="EMBL" id="NAAD01000001">
    <property type="protein sequence ID" value="ORJ63505.1"/>
    <property type="molecule type" value="Genomic_DNA"/>
</dbReference>
<comment type="similarity">
    <text evidence="2">Belongs to the GTP-binding SRP family.</text>
</comment>
<dbReference type="GO" id="GO:0006614">
    <property type="term" value="P:SRP-dependent cotranslational protein targeting to membrane"/>
    <property type="evidence" value="ECO:0007669"/>
    <property type="project" value="UniProtKB-UniRule"/>
</dbReference>
<evidence type="ECO:0000256" key="2">
    <source>
        <dbReference type="ARBA" id="ARBA00008531"/>
    </source>
</evidence>
<dbReference type="GO" id="GO:0005047">
    <property type="term" value="F:signal recognition particle binding"/>
    <property type="evidence" value="ECO:0007669"/>
    <property type="project" value="TreeGrafter"/>
</dbReference>
<proteinExistence type="inferred from homology"/>
<dbReference type="GO" id="GO:0015031">
    <property type="term" value="P:protein transport"/>
    <property type="evidence" value="ECO:0007669"/>
    <property type="project" value="UniProtKB-KW"/>
</dbReference>
<comment type="caution">
    <text evidence="16">The sequence shown here is derived from an EMBL/GenBank/DDBJ whole genome shotgun (WGS) entry which is preliminary data.</text>
</comment>
<dbReference type="InterPro" id="IPR047040">
    <property type="entry name" value="FlhF__GTPase_dom"/>
</dbReference>
<dbReference type="Pfam" id="PF00448">
    <property type="entry name" value="SRP54"/>
    <property type="match status" value="1"/>
</dbReference>
<evidence type="ECO:0000256" key="8">
    <source>
        <dbReference type="ARBA" id="ARBA00022927"/>
    </source>
</evidence>
<dbReference type="Proteomes" id="UP000193136">
    <property type="component" value="Unassembled WGS sequence"/>
</dbReference>
<dbReference type="NCBIfam" id="TIGR03499">
    <property type="entry name" value="FlhF"/>
    <property type="match status" value="1"/>
</dbReference>
<organism evidence="16 17">
    <name type="scientific">Geothermobacter hydrogeniphilus</name>
    <dbReference type="NCBI Taxonomy" id="1969733"/>
    <lineage>
        <taxon>Bacteria</taxon>
        <taxon>Pseudomonadati</taxon>
        <taxon>Thermodesulfobacteriota</taxon>
        <taxon>Desulfuromonadia</taxon>
        <taxon>Desulfuromonadales</taxon>
        <taxon>Geothermobacteraceae</taxon>
        <taxon>Geothermobacter</taxon>
    </lineage>
</organism>
<keyword evidence="17" id="KW-1185">Reference proteome</keyword>
<comment type="function">
    <text evidence="12">Necessary for flagellar biosynthesis. May be involved in translocation of the flagellum.</text>
</comment>
<evidence type="ECO:0000256" key="7">
    <source>
        <dbReference type="ARBA" id="ARBA00022795"/>
    </source>
</evidence>
<reference evidence="16 17" key="1">
    <citation type="submission" date="2017-03" db="EMBL/GenBank/DDBJ databases">
        <title>Genome sequence of Geothermobacter sp. EPR-M, Deep-Sea Iron Reducer.</title>
        <authorList>
            <person name="Tully B."/>
            <person name="Savalia P."/>
            <person name="Abuyen K."/>
            <person name="Baughan C."/>
            <person name="Romero E."/>
            <person name="Ronkowski C."/>
            <person name="Torres B."/>
            <person name="Tremblay J."/>
            <person name="Trujillo A."/>
            <person name="Tyler M."/>
            <person name="Perez-Rodriguez I."/>
            <person name="Amend J."/>
        </authorList>
    </citation>
    <scope>NUCLEOTIDE SEQUENCE [LARGE SCALE GENOMIC DNA]</scope>
    <source>
        <strain evidence="16 17">EPR-M</strain>
    </source>
</reference>
<dbReference type="InterPro" id="IPR000897">
    <property type="entry name" value="SRP54_GTPase_dom"/>
</dbReference>
<evidence type="ECO:0000313" key="17">
    <source>
        <dbReference type="Proteomes" id="UP000193136"/>
    </source>
</evidence>
<keyword evidence="5" id="KW-1003">Cell membrane</keyword>
<keyword evidence="7" id="KW-1005">Bacterial flagellum biogenesis</keyword>
<dbReference type="OrthoDB" id="9778554at2"/>
<evidence type="ECO:0000259" key="15">
    <source>
        <dbReference type="SMART" id="SM00962"/>
    </source>
</evidence>
<dbReference type="SMART" id="SM00962">
    <property type="entry name" value="SRP54"/>
    <property type="match status" value="1"/>
</dbReference>
<comment type="subcellular location">
    <subcellularLocation>
        <location evidence="1">Cell membrane</location>
        <topology evidence="1">Peripheral membrane protein</topology>
        <orientation evidence="1">Cytoplasmic side</orientation>
    </subcellularLocation>
</comment>
<keyword evidence="16" id="KW-0969">Cilium</keyword>
<keyword evidence="11" id="KW-1006">Bacterial flagellum protein export</keyword>
<evidence type="ECO:0000259" key="14">
    <source>
        <dbReference type="SMART" id="SM00382"/>
    </source>
</evidence>
<evidence type="ECO:0000256" key="4">
    <source>
        <dbReference type="ARBA" id="ARBA00022448"/>
    </source>
</evidence>
<dbReference type="GO" id="GO:0005525">
    <property type="term" value="F:GTP binding"/>
    <property type="evidence" value="ECO:0007669"/>
    <property type="project" value="UniProtKB-UniRule"/>
</dbReference>
<feature type="domain" description="SRP54-type proteins GTP-binding" evidence="15">
    <location>
        <begin position="226"/>
        <end position="417"/>
    </location>
</feature>
<dbReference type="AlphaFoldDB" id="A0A1X0YE66"/>
<evidence type="ECO:0000256" key="6">
    <source>
        <dbReference type="ARBA" id="ARBA00022741"/>
    </source>
</evidence>
<dbReference type="CDD" id="cd17873">
    <property type="entry name" value="FlhF"/>
    <property type="match status" value="1"/>
</dbReference>
<dbReference type="Gene3D" id="1.20.120.1380">
    <property type="entry name" value="Flagellar FlhF biosynthesis protein, N domain"/>
    <property type="match status" value="1"/>
</dbReference>
<dbReference type="PANTHER" id="PTHR43134:SF3">
    <property type="entry name" value="FLAGELLAR BIOSYNTHESIS PROTEIN FLHF"/>
    <property type="match status" value="1"/>
</dbReference>
<evidence type="ECO:0000313" key="16">
    <source>
        <dbReference type="EMBL" id="ORJ63505.1"/>
    </source>
</evidence>
<dbReference type="InterPro" id="IPR003593">
    <property type="entry name" value="AAA+_ATPase"/>
</dbReference>
<evidence type="ECO:0000256" key="12">
    <source>
        <dbReference type="ARBA" id="ARBA00025337"/>
    </source>
</evidence>
<dbReference type="InterPro" id="IPR027417">
    <property type="entry name" value="P-loop_NTPase"/>
</dbReference>
<dbReference type="RefSeq" id="WP_085008670.1">
    <property type="nucleotide sequence ID" value="NZ_NAAD01000001.1"/>
</dbReference>
<dbReference type="GO" id="GO:0044781">
    <property type="term" value="P:bacterial-type flagellum organization"/>
    <property type="evidence" value="ECO:0007669"/>
    <property type="project" value="UniProtKB-UniRule"/>
</dbReference>
<keyword evidence="8" id="KW-0653">Protein transport</keyword>
<dbReference type="GO" id="GO:0005886">
    <property type="term" value="C:plasma membrane"/>
    <property type="evidence" value="ECO:0007669"/>
    <property type="project" value="UniProtKB-SubCell"/>
</dbReference>
<evidence type="ECO:0000256" key="10">
    <source>
        <dbReference type="ARBA" id="ARBA00023136"/>
    </source>
</evidence>
<evidence type="ECO:0000256" key="1">
    <source>
        <dbReference type="ARBA" id="ARBA00004413"/>
    </source>
</evidence>
<dbReference type="GO" id="GO:0003924">
    <property type="term" value="F:GTPase activity"/>
    <property type="evidence" value="ECO:0007669"/>
    <property type="project" value="UniProtKB-UniRule"/>
</dbReference>
<dbReference type="FunFam" id="3.40.50.300:FF:000695">
    <property type="entry name" value="Flagellar biosynthesis regulator FlhF"/>
    <property type="match status" value="1"/>
</dbReference>
<name>A0A1X0YE66_9BACT</name>
<keyword evidence="16" id="KW-0282">Flagellum</keyword>
<keyword evidence="6" id="KW-0547">Nucleotide-binding</keyword>
<dbReference type="PANTHER" id="PTHR43134">
    <property type="entry name" value="SIGNAL RECOGNITION PARTICLE RECEPTOR SUBUNIT ALPHA"/>
    <property type="match status" value="1"/>
</dbReference>
<keyword evidence="16" id="KW-0966">Cell projection</keyword>
<dbReference type="SMART" id="SM00382">
    <property type="entry name" value="AAA"/>
    <property type="match status" value="1"/>
</dbReference>
<dbReference type="InterPro" id="IPR020006">
    <property type="entry name" value="FlhF"/>
</dbReference>
<gene>
    <name evidence="16" type="ORF">B5V00_01170</name>
</gene>
<evidence type="ECO:0000256" key="13">
    <source>
        <dbReference type="NCBIfam" id="TIGR03499"/>
    </source>
</evidence>
<evidence type="ECO:0000256" key="5">
    <source>
        <dbReference type="ARBA" id="ARBA00022475"/>
    </source>
</evidence>
<protein>
    <recommendedName>
        <fullName evidence="3 13">Flagellar biosynthesis protein FlhF</fullName>
    </recommendedName>
</protein>
<keyword evidence="4" id="KW-0813">Transport</keyword>
<keyword evidence="9" id="KW-0342">GTP-binding</keyword>